<evidence type="ECO:0000256" key="4">
    <source>
        <dbReference type="ARBA" id="ARBA00012643"/>
    </source>
</evidence>
<evidence type="ECO:0000256" key="2">
    <source>
        <dbReference type="ARBA" id="ARBA00004613"/>
    </source>
</evidence>
<evidence type="ECO:0000256" key="1">
    <source>
        <dbReference type="ARBA" id="ARBA00000815"/>
    </source>
</evidence>
<comment type="similarity">
    <text evidence="3">Belongs to the 5'-nucleotidase family.</text>
</comment>
<dbReference type="GO" id="GO:0005886">
    <property type="term" value="C:plasma membrane"/>
    <property type="evidence" value="ECO:0007669"/>
    <property type="project" value="TreeGrafter"/>
</dbReference>
<name>A0A6P7GQG9_DIAVI</name>
<feature type="domain" description="5'-Nucleotidase C-terminal" evidence="7">
    <location>
        <begin position="46"/>
        <end position="214"/>
    </location>
</feature>
<dbReference type="PANTHER" id="PTHR11575:SF24">
    <property type="entry name" value="5'-NUCLEOTIDASE"/>
    <property type="match status" value="1"/>
</dbReference>
<protein>
    <recommendedName>
        <fullName evidence="4">5'-nucleotidase</fullName>
        <ecNumber evidence="4">3.1.3.5</ecNumber>
    </recommendedName>
</protein>
<keyword evidence="6" id="KW-0732">Signal</keyword>
<dbReference type="GO" id="GO:0006196">
    <property type="term" value="P:AMP catabolic process"/>
    <property type="evidence" value="ECO:0007669"/>
    <property type="project" value="TreeGrafter"/>
</dbReference>
<dbReference type="Pfam" id="PF02872">
    <property type="entry name" value="5_nucleotid_C"/>
    <property type="match status" value="1"/>
</dbReference>
<evidence type="ECO:0000256" key="6">
    <source>
        <dbReference type="ARBA" id="ARBA00022729"/>
    </source>
</evidence>
<comment type="subcellular location">
    <subcellularLocation>
        <location evidence="2">Secreted</location>
    </subcellularLocation>
</comment>
<sequence>MGDVLSYSGQPEFLVNSIPQDEDILKQLESYRPSTEAINGEIVASLQVTLDGHSCRLKECNFGNLIADANVLYKAAYSMVSWTDYPIGLMNGGSIRASISRDSKLTVTRGEILETLPFGNQIVSLKLSGADLIKTLELGIRSNGETSRGEFLQVSGLKVVYDRSKPPMSRVVSVHVRCGFCKIPKYDPIQLNRNYSIVTIDYLTDGFDGHYILKEKGFDKRYEDVSDVDALIWYLKRNDPVFAEVQGRITFVNKSNNLSSASSGGLRHNCGLTAVILLVSFLCVI</sequence>
<dbReference type="GO" id="GO:0008253">
    <property type="term" value="F:5'-nucleotidase activity"/>
    <property type="evidence" value="ECO:0007669"/>
    <property type="project" value="UniProtKB-EC"/>
</dbReference>
<reference evidence="8" key="1">
    <citation type="submission" date="2025-08" db="UniProtKB">
        <authorList>
            <consortium name="RefSeq"/>
        </authorList>
    </citation>
    <scope>IDENTIFICATION</scope>
    <source>
        <tissue evidence="8">Whole insect</tissue>
    </source>
</reference>
<dbReference type="InterPro" id="IPR006179">
    <property type="entry name" value="5_nucleotidase/apyrase"/>
</dbReference>
<evidence type="ECO:0000256" key="5">
    <source>
        <dbReference type="ARBA" id="ARBA00022525"/>
    </source>
</evidence>
<dbReference type="RefSeq" id="XP_028152146.1">
    <property type="nucleotide sequence ID" value="XM_028296345.1"/>
</dbReference>
<dbReference type="PANTHER" id="PTHR11575">
    <property type="entry name" value="5'-NUCLEOTIDASE-RELATED"/>
    <property type="match status" value="1"/>
</dbReference>
<dbReference type="AlphaFoldDB" id="A0A6P7GQG9"/>
<dbReference type="FunFam" id="3.90.780.10:FF:000004">
    <property type="entry name" value="UDP-sugar hydrolase, putative"/>
    <property type="match status" value="1"/>
</dbReference>
<evidence type="ECO:0000313" key="8">
    <source>
        <dbReference type="RefSeq" id="XP_028152146.1"/>
    </source>
</evidence>
<evidence type="ECO:0000256" key="3">
    <source>
        <dbReference type="ARBA" id="ARBA00006654"/>
    </source>
</evidence>
<dbReference type="InterPro" id="IPR036907">
    <property type="entry name" value="5'-Nucleotdase_C_sf"/>
</dbReference>
<dbReference type="GO" id="GO:0005576">
    <property type="term" value="C:extracellular region"/>
    <property type="evidence" value="ECO:0007669"/>
    <property type="project" value="UniProtKB-SubCell"/>
</dbReference>
<dbReference type="InParanoid" id="A0A6P7GQG9"/>
<accession>A0A6P7GQG9</accession>
<proteinExistence type="inferred from homology"/>
<comment type="catalytic activity">
    <reaction evidence="1">
        <text>a ribonucleoside 5'-phosphate + H2O = a ribonucleoside + phosphate</text>
        <dbReference type="Rhea" id="RHEA:12484"/>
        <dbReference type="ChEBI" id="CHEBI:15377"/>
        <dbReference type="ChEBI" id="CHEBI:18254"/>
        <dbReference type="ChEBI" id="CHEBI:43474"/>
        <dbReference type="ChEBI" id="CHEBI:58043"/>
        <dbReference type="EC" id="3.1.3.5"/>
    </reaction>
</comment>
<organism evidence="8">
    <name type="scientific">Diabrotica virgifera virgifera</name>
    <name type="common">western corn rootworm</name>
    <dbReference type="NCBI Taxonomy" id="50390"/>
    <lineage>
        <taxon>Eukaryota</taxon>
        <taxon>Metazoa</taxon>
        <taxon>Ecdysozoa</taxon>
        <taxon>Arthropoda</taxon>
        <taxon>Hexapoda</taxon>
        <taxon>Insecta</taxon>
        <taxon>Pterygota</taxon>
        <taxon>Neoptera</taxon>
        <taxon>Endopterygota</taxon>
        <taxon>Coleoptera</taxon>
        <taxon>Polyphaga</taxon>
        <taxon>Cucujiformia</taxon>
        <taxon>Chrysomeloidea</taxon>
        <taxon>Chrysomelidae</taxon>
        <taxon>Galerucinae</taxon>
        <taxon>Diabroticina</taxon>
        <taxon>Diabroticites</taxon>
        <taxon>Diabrotica</taxon>
    </lineage>
</organism>
<keyword evidence="5" id="KW-0964">Secreted</keyword>
<gene>
    <name evidence="8" type="primary">LOC114345530</name>
</gene>
<dbReference type="PRINTS" id="PR01607">
    <property type="entry name" value="APYRASEFAMLY"/>
</dbReference>
<dbReference type="EC" id="3.1.3.5" evidence="4"/>
<dbReference type="Gene3D" id="3.90.780.10">
    <property type="entry name" value="5'-Nucleotidase, C-terminal domain"/>
    <property type="match status" value="1"/>
</dbReference>
<evidence type="ECO:0000259" key="7">
    <source>
        <dbReference type="Pfam" id="PF02872"/>
    </source>
</evidence>
<dbReference type="SUPFAM" id="SSF55816">
    <property type="entry name" value="5'-nucleotidase (syn. UDP-sugar hydrolase), C-terminal domain"/>
    <property type="match status" value="1"/>
</dbReference>
<dbReference type="InterPro" id="IPR008334">
    <property type="entry name" value="5'-Nucleotdase_C"/>
</dbReference>